<gene>
    <name evidence="12" type="ORF">MUA00_14985</name>
</gene>
<dbReference type="EMBL" id="JALHAP010000080">
    <property type="protein sequence ID" value="MCT4703084.1"/>
    <property type="molecule type" value="Genomic_DNA"/>
</dbReference>
<sequence>MLLRSILLVLLSGVFIPHARADDKTWIILNNNFKGAISLNFNQDYPCLTRPLLEEWGVRHMLLDQLKWTKQYCLTKHSAEQFSFKLWYRPEAGLLTLLFPEEAINPQQNGVATSRWDDGITALFSNYRLDIDRQRARYSWEQSGSDATIVLDNGLNVGPWRLRYQNTIWRDRKGNHGSYTRSYSLWRSIRALRARLTMGDGTTSGAMFDSFSFRGAALASDESMYPDSWRSFTPWINGYARSEAEVTIHQNGERVYRIHVPPGSFTINDFYPPDPQGNLELTVQESDGSERTRTLPWSVMPNLTGDRVFNYELTGGRYKPWMGSDKDRFLQSTFAWGVGWGTTLFAGLQQGEDYASQVAGIGKNLAGLGALSADISSARYTQQEKTLRGEVLRLRYAKAFFTTRTNVTASLQWYPKNGSYRTLEEKISRADMLRYDWDDDNGARAIHGQSEINQSFNEDSTLSLTWDWTRSRKQHASRQSLTLNLNTRWKELDISLYGGRERYQSNPAEMVLGLNFSVPLSLGSHTVNAGYVSEIQSRGQDSQGINLYGSALSDYSMRYDVTAQHVAHGDDELKMSARYQYNSGEANLSMTRGGKQRDYHLDISGSLLAHRGGIVTGQQMGDTMALVDIPGTSGVAFYNQFGSVTNASGEMLVSYMTPWRVNRITVDTYNLPDGVKLENQELEVVPTSGAVVKVGF</sequence>
<feature type="chain" id="PRO_5040909203" evidence="10">
    <location>
        <begin position="22"/>
        <end position="696"/>
    </location>
</feature>
<evidence type="ECO:0000256" key="3">
    <source>
        <dbReference type="ARBA" id="ARBA00022448"/>
    </source>
</evidence>
<dbReference type="InterPro" id="IPR042186">
    <property type="entry name" value="FimD_plug_dom"/>
</dbReference>
<dbReference type="InterPro" id="IPR037224">
    <property type="entry name" value="PapC_N_sf"/>
</dbReference>
<reference evidence="12" key="1">
    <citation type="submission" date="2022-03" db="EMBL/GenBank/DDBJ databases">
        <title>Proposal of a novel genus Dryocolo and two novel species.</title>
        <authorList>
            <person name="Maddock D.W."/>
            <person name="Brady C.L."/>
            <person name="Denman S."/>
            <person name="Arnold D."/>
        </authorList>
    </citation>
    <scope>NUCLEOTIDE SEQUENCE</scope>
    <source>
        <strain evidence="12">H6W4</strain>
    </source>
</reference>
<evidence type="ECO:0000256" key="8">
    <source>
        <dbReference type="ARBA" id="ARBA00023136"/>
    </source>
</evidence>
<dbReference type="Pfam" id="PF13954">
    <property type="entry name" value="PapC_N"/>
    <property type="match status" value="1"/>
</dbReference>
<proteinExistence type="inferred from homology"/>
<dbReference type="GO" id="GO:0009279">
    <property type="term" value="C:cell outer membrane"/>
    <property type="evidence" value="ECO:0007669"/>
    <property type="project" value="UniProtKB-SubCell"/>
</dbReference>
<dbReference type="InterPro" id="IPR000015">
    <property type="entry name" value="Fimb_usher"/>
</dbReference>
<keyword evidence="8" id="KW-0472">Membrane</keyword>
<evidence type="ECO:0000256" key="5">
    <source>
        <dbReference type="ARBA" id="ARBA00022558"/>
    </source>
</evidence>
<organism evidence="12 13">
    <name type="scientific">Dryocola boscaweniae</name>
    <dbReference type="NCBI Taxonomy" id="2925397"/>
    <lineage>
        <taxon>Bacteria</taxon>
        <taxon>Pseudomonadati</taxon>
        <taxon>Pseudomonadota</taxon>
        <taxon>Gammaproteobacteria</taxon>
        <taxon>Enterobacterales</taxon>
        <taxon>Enterobacteriaceae</taxon>
        <taxon>Dryocola</taxon>
    </lineage>
</organism>
<dbReference type="RefSeq" id="WP_271123825.1">
    <property type="nucleotide sequence ID" value="NZ_JALHAN010000067.1"/>
</dbReference>
<keyword evidence="3" id="KW-0813">Transport</keyword>
<evidence type="ECO:0000259" key="11">
    <source>
        <dbReference type="Pfam" id="PF13954"/>
    </source>
</evidence>
<dbReference type="PANTHER" id="PTHR30451">
    <property type="entry name" value="OUTER MEMBRANE USHER PROTEIN"/>
    <property type="match status" value="1"/>
</dbReference>
<name>A0A9X3AC06_9ENTR</name>
<dbReference type="PANTHER" id="PTHR30451:SF21">
    <property type="entry name" value="FIMBRIAL USHER DOMAIN-CONTAINING PROTEIN YDET-RELATED"/>
    <property type="match status" value="1"/>
</dbReference>
<keyword evidence="13" id="KW-1185">Reference proteome</keyword>
<keyword evidence="4" id="KW-1134">Transmembrane beta strand</keyword>
<comment type="similarity">
    <text evidence="2">Belongs to the fimbrial export usher family.</text>
</comment>
<dbReference type="Gene3D" id="2.60.40.3110">
    <property type="match status" value="1"/>
</dbReference>
<keyword evidence="5" id="KW-1029">Fimbrium biogenesis</keyword>
<dbReference type="Proteomes" id="UP001150641">
    <property type="component" value="Unassembled WGS sequence"/>
</dbReference>
<dbReference type="Pfam" id="PF00577">
    <property type="entry name" value="Usher"/>
    <property type="match status" value="1"/>
</dbReference>
<evidence type="ECO:0000313" key="12">
    <source>
        <dbReference type="EMBL" id="MCT4703084.1"/>
    </source>
</evidence>
<dbReference type="Gene3D" id="2.60.40.2610">
    <property type="entry name" value="Outer membrane usher protein FimD, plug domain"/>
    <property type="match status" value="1"/>
</dbReference>
<evidence type="ECO:0000256" key="10">
    <source>
        <dbReference type="SAM" id="SignalP"/>
    </source>
</evidence>
<comment type="subcellular location">
    <subcellularLocation>
        <location evidence="1">Cell outer membrane</location>
        <topology evidence="1">Multi-pass membrane protein</topology>
    </subcellularLocation>
</comment>
<accession>A0A9X3AC06</accession>
<evidence type="ECO:0000256" key="6">
    <source>
        <dbReference type="ARBA" id="ARBA00022692"/>
    </source>
</evidence>
<dbReference type="InterPro" id="IPR025885">
    <property type="entry name" value="PapC_N"/>
</dbReference>
<evidence type="ECO:0000256" key="2">
    <source>
        <dbReference type="ARBA" id="ARBA00008064"/>
    </source>
</evidence>
<dbReference type="Gene3D" id="3.10.20.410">
    <property type="match status" value="1"/>
</dbReference>
<comment type="caution">
    <text evidence="12">The sequence shown here is derived from an EMBL/GenBank/DDBJ whole genome shotgun (WGS) entry which is preliminary data.</text>
</comment>
<keyword evidence="7 10" id="KW-0732">Signal</keyword>
<evidence type="ECO:0000313" key="13">
    <source>
        <dbReference type="Proteomes" id="UP001150641"/>
    </source>
</evidence>
<dbReference type="SUPFAM" id="SSF141729">
    <property type="entry name" value="FimD N-terminal domain-like"/>
    <property type="match status" value="1"/>
</dbReference>
<evidence type="ECO:0000256" key="9">
    <source>
        <dbReference type="ARBA" id="ARBA00023237"/>
    </source>
</evidence>
<dbReference type="AlphaFoldDB" id="A0A9X3AC06"/>
<evidence type="ECO:0000256" key="1">
    <source>
        <dbReference type="ARBA" id="ARBA00004571"/>
    </source>
</evidence>
<feature type="signal peptide" evidence="10">
    <location>
        <begin position="1"/>
        <end position="21"/>
    </location>
</feature>
<evidence type="ECO:0000256" key="4">
    <source>
        <dbReference type="ARBA" id="ARBA00022452"/>
    </source>
</evidence>
<evidence type="ECO:0000256" key="7">
    <source>
        <dbReference type="ARBA" id="ARBA00022729"/>
    </source>
</evidence>
<dbReference type="GO" id="GO:0009297">
    <property type="term" value="P:pilus assembly"/>
    <property type="evidence" value="ECO:0007669"/>
    <property type="project" value="InterPro"/>
</dbReference>
<keyword evidence="9" id="KW-0998">Cell outer membrane</keyword>
<feature type="domain" description="PapC N-terminal" evidence="11">
    <location>
        <begin position="27"/>
        <end position="129"/>
    </location>
</feature>
<keyword evidence="6" id="KW-0812">Transmembrane</keyword>
<dbReference type="GO" id="GO:0015473">
    <property type="term" value="F:fimbrial usher porin activity"/>
    <property type="evidence" value="ECO:0007669"/>
    <property type="project" value="InterPro"/>
</dbReference>
<protein>
    <submittedName>
        <fullName evidence="12">Fimbrial biogenesis outer membrane usher protein</fullName>
    </submittedName>
</protein>